<accession>A0A918CF78</accession>
<keyword evidence="1" id="KW-1133">Transmembrane helix</keyword>
<name>A0A918CF78_AGRME</name>
<keyword evidence="1" id="KW-0812">Transmembrane</keyword>
<proteinExistence type="predicted"/>
<evidence type="ECO:0000313" key="3">
    <source>
        <dbReference type="EMBL" id="GGR19258.1"/>
    </source>
</evidence>
<dbReference type="EMBL" id="BMRJ01000001">
    <property type="protein sequence ID" value="GGR19258.1"/>
    <property type="molecule type" value="Genomic_DNA"/>
</dbReference>
<keyword evidence="4" id="KW-1185">Reference proteome</keyword>
<feature type="domain" description="DUF4190" evidence="2">
    <location>
        <begin position="28"/>
        <end position="86"/>
    </location>
</feature>
<evidence type="ECO:0000256" key="1">
    <source>
        <dbReference type="SAM" id="Phobius"/>
    </source>
</evidence>
<organism evidence="3 4">
    <name type="scientific">Agromyces mediolanus</name>
    <name type="common">Corynebacterium mediolanum</name>
    <dbReference type="NCBI Taxonomy" id="41986"/>
    <lineage>
        <taxon>Bacteria</taxon>
        <taxon>Bacillati</taxon>
        <taxon>Actinomycetota</taxon>
        <taxon>Actinomycetes</taxon>
        <taxon>Micrococcales</taxon>
        <taxon>Microbacteriaceae</taxon>
        <taxon>Agromyces</taxon>
    </lineage>
</organism>
<comment type="caution">
    <text evidence="3">The sequence shown here is derived from an EMBL/GenBank/DDBJ whole genome shotgun (WGS) entry which is preliminary data.</text>
</comment>
<dbReference type="Proteomes" id="UP000610303">
    <property type="component" value="Unassembled WGS sequence"/>
</dbReference>
<evidence type="ECO:0000313" key="4">
    <source>
        <dbReference type="Proteomes" id="UP000610303"/>
    </source>
</evidence>
<reference evidence="3" key="1">
    <citation type="journal article" date="2014" name="Int. J. Syst. Evol. Microbiol.">
        <title>Complete genome sequence of Corynebacterium casei LMG S-19264T (=DSM 44701T), isolated from a smear-ripened cheese.</title>
        <authorList>
            <consortium name="US DOE Joint Genome Institute (JGI-PGF)"/>
            <person name="Walter F."/>
            <person name="Albersmeier A."/>
            <person name="Kalinowski J."/>
            <person name="Ruckert C."/>
        </authorList>
    </citation>
    <scope>NUCLEOTIDE SEQUENCE</scope>
    <source>
        <strain evidence="3">JCM 3346</strain>
    </source>
</reference>
<dbReference type="AlphaFoldDB" id="A0A918CF78"/>
<feature type="transmembrane region" description="Helical" evidence="1">
    <location>
        <begin position="33"/>
        <end position="58"/>
    </location>
</feature>
<sequence length="105" mass="10655">MTNQPPSPPQLPPQFVLAAAPPPPPRGLSITSMVLALVSIVFGFTFLLPLLSLILGFIGLKKEPAGRGMAITGVVISGLILLVWAAVFAVVIVIGIVAAASAGTS</sequence>
<dbReference type="RefSeq" id="WP_189084219.1">
    <property type="nucleotide sequence ID" value="NZ_BMRJ01000001.1"/>
</dbReference>
<feature type="transmembrane region" description="Helical" evidence="1">
    <location>
        <begin position="70"/>
        <end position="100"/>
    </location>
</feature>
<protein>
    <recommendedName>
        <fullName evidence="2">DUF4190 domain-containing protein</fullName>
    </recommendedName>
</protein>
<gene>
    <name evidence="3" type="ORF">GCM10010196_10570</name>
</gene>
<dbReference type="Pfam" id="PF13828">
    <property type="entry name" value="DUF4190"/>
    <property type="match status" value="1"/>
</dbReference>
<reference evidence="3" key="2">
    <citation type="submission" date="2020-09" db="EMBL/GenBank/DDBJ databases">
        <authorList>
            <person name="Sun Q."/>
            <person name="Ohkuma M."/>
        </authorList>
    </citation>
    <scope>NUCLEOTIDE SEQUENCE</scope>
    <source>
        <strain evidence="3">JCM 3346</strain>
    </source>
</reference>
<evidence type="ECO:0000259" key="2">
    <source>
        <dbReference type="Pfam" id="PF13828"/>
    </source>
</evidence>
<keyword evidence="1" id="KW-0472">Membrane</keyword>
<dbReference type="InterPro" id="IPR025241">
    <property type="entry name" value="DUF4190"/>
</dbReference>